<dbReference type="EMBL" id="KL142370">
    <property type="protein sequence ID" value="KDR82038.1"/>
    <property type="molecule type" value="Genomic_DNA"/>
</dbReference>
<keyword evidence="3" id="KW-1185">Reference proteome</keyword>
<protein>
    <recommendedName>
        <fullName evidence="1">F-box domain-containing protein</fullName>
    </recommendedName>
</protein>
<dbReference type="OrthoDB" id="3351939at2759"/>
<gene>
    <name evidence="2" type="ORF">GALMADRAFT_240488</name>
</gene>
<organism evidence="2 3">
    <name type="scientific">Galerina marginata (strain CBS 339.88)</name>
    <dbReference type="NCBI Taxonomy" id="685588"/>
    <lineage>
        <taxon>Eukaryota</taxon>
        <taxon>Fungi</taxon>
        <taxon>Dikarya</taxon>
        <taxon>Basidiomycota</taxon>
        <taxon>Agaricomycotina</taxon>
        <taxon>Agaricomycetes</taxon>
        <taxon>Agaricomycetidae</taxon>
        <taxon>Agaricales</taxon>
        <taxon>Agaricineae</taxon>
        <taxon>Strophariaceae</taxon>
        <taxon>Galerina</taxon>
    </lineage>
</organism>
<dbReference type="InterPro" id="IPR036047">
    <property type="entry name" value="F-box-like_dom_sf"/>
</dbReference>
<dbReference type="Proteomes" id="UP000027222">
    <property type="component" value="Unassembled WGS sequence"/>
</dbReference>
<dbReference type="Pfam" id="PF12937">
    <property type="entry name" value="F-box-like"/>
    <property type="match status" value="1"/>
</dbReference>
<sequence>MPKFRAVDIGYENPLLRMEEARVIAALSSVKRKISGHAPIASLPPELLEEIFHICVSWLYGCLTPKHRLAYTQVCSSWRRISLNSSRLWQRIDLCDSRLADEFLLRSKQAPLSIVSASPRNLTTDNLTMHASRLRSIDVVLFPDAMVHLFSIMAPNLSSLASLSLKVSPVLSTVDLDISVPLVRRLFLDTVAIRWQDCQKLTHLSLRGITPQLCPSLSQLYDMFKRSPLLEYVRLENLMPSLESFEASSRPLIPLLHLKEMVISGQQSIVSALLSGISLATHTRLRLYLSLSEDLRSLLPRGLPYATNHRSTSISTVRLSLNGTHFLRPGVPAWSDDPDHTLFSISSALPVSTRVCSSLDHLLDLSRIIKLELNTGVLQGIPMDDLRALFASLVNLETLCTAFNDLEDLWVVLNAIDTERATSRLYAPRLVRLSFSKPADLWWHFTDRWMSFVLSFVQARLLHSVPLQGIEFLRCHGVSIESTQELRALVPQVIVSDRIGTKSCF</sequence>
<reference evidence="3" key="1">
    <citation type="journal article" date="2014" name="Proc. Natl. Acad. Sci. U.S.A.">
        <title>Extensive sampling of basidiomycete genomes demonstrates inadequacy of the white-rot/brown-rot paradigm for wood decay fungi.</title>
        <authorList>
            <person name="Riley R."/>
            <person name="Salamov A.A."/>
            <person name="Brown D.W."/>
            <person name="Nagy L.G."/>
            <person name="Floudas D."/>
            <person name="Held B.W."/>
            <person name="Levasseur A."/>
            <person name="Lombard V."/>
            <person name="Morin E."/>
            <person name="Otillar R."/>
            <person name="Lindquist E.A."/>
            <person name="Sun H."/>
            <person name="LaButti K.M."/>
            <person name="Schmutz J."/>
            <person name="Jabbour D."/>
            <person name="Luo H."/>
            <person name="Baker S.E."/>
            <person name="Pisabarro A.G."/>
            <person name="Walton J.D."/>
            <person name="Blanchette R.A."/>
            <person name="Henrissat B."/>
            <person name="Martin F."/>
            <person name="Cullen D."/>
            <person name="Hibbett D.S."/>
            <person name="Grigoriev I.V."/>
        </authorList>
    </citation>
    <scope>NUCLEOTIDE SEQUENCE [LARGE SCALE GENOMIC DNA]</scope>
    <source>
        <strain evidence="3">CBS 339.88</strain>
    </source>
</reference>
<name>A0A067TSV1_GALM3</name>
<evidence type="ECO:0000313" key="3">
    <source>
        <dbReference type="Proteomes" id="UP000027222"/>
    </source>
</evidence>
<evidence type="ECO:0000313" key="2">
    <source>
        <dbReference type="EMBL" id="KDR82038.1"/>
    </source>
</evidence>
<dbReference type="Gene3D" id="1.20.1280.50">
    <property type="match status" value="1"/>
</dbReference>
<dbReference type="STRING" id="685588.A0A067TSV1"/>
<feature type="domain" description="F-box" evidence="1">
    <location>
        <begin position="40"/>
        <end position="94"/>
    </location>
</feature>
<evidence type="ECO:0000259" key="1">
    <source>
        <dbReference type="Pfam" id="PF12937"/>
    </source>
</evidence>
<dbReference type="SUPFAM" id="SSF81383">
    <property type="entry name" value="F-box domain"/>
    <property type="match status" value="1"/>
</dbReference>
<dbReference type="AlphaFoldDB" id="A0A067TSV1"/>
<dbReference type="InterPro" id="IPR001810">
    <property type="entry name" value="F-box_dom"/>
</dbReference>
<proteinExistence type="predicted"/>
<accession>A0A067TSV1</accession>
<dbReference type="HOGENOM" id="CLU_540862_0_0_1"/>